<name>A0A093V4S2_TALMA</name>
<organism evidence="2">
    <name type="scientific">Talaromyces marneffei PM1</name>
    <dbReference type="NCBI Taxonomy" id="1077442"/>
    <lineage>
        <taxon>Eukaryota</taxon>
        <taxon>Fungi</taxon>
        <taxon>Dikarya</taxon>
        <taxon>Ascomycota</taxon>
        <taxon>Pezizomycotina</taxon>
        <taxon>Eurotiomycetes</taxon>
        <taxon>Eurotiomycetidae</taxon>
        <taxon>Eurotiales</taxon>
        <taxon>Trichocomaceae</taxon>
        <taxon>Talaromyces</taxon>
        <taxon>Talaromyces sect. Talaromyces</taxon>
    </lineage>
</organism>
<sequence length="75" mass="8665">MLFRTSTNTTTKCADQNQQASKPVAQNTTKNYLYRPALQALLEKLFPDQTDFSIEMRDDQWHFVAPRAIGDDELE</sequence>
<protein>
    <submittedName>
        <fullName evidence="2">Uncharacterized protein</fullName>
    </submittedName>
</protein>
<dbReference type="HOGENOM" id="CLU_2672791_0_0_1"/>
<proteinExistence type="predicted"/>
<feature type="region of interest" description="Disordered" evidence="1">
    <location>
        <begin position="1"/>
        <end position="23"/>
    </location>
</feature>
<dbReference type="AlphaFoldDB" id="A0A093V4S2"/>
<gene>
    <name evidence="2" type="ORF">GQ26_0162060</name>
</gene>
<evidence type="ECO:0000256" key="1">
    <source>
        <dbReference type="SAM" id="MobiDB-lite"/>
    </source>
</evidence>
<accession>A0A093V4S2</accession>
<dbReference type="EMBL" id="JPOX01000016">
    <property type="protein sequence ID" value="KFX47185.1"/>
    <property type="molecule type" value="Genomic_DNA"/>
</dbReference>
<reference evidence="2" key="1">
    <citation type="journal article" date="2014" name="PLoS Genet.">
        <title>Signature Gene Expression Reveals Novel Clues to the Molecular Mechanisms of Dimorphic Transition in Penicillium marneffei.</title>
        <authorList>
            <person name="Yang E."/>
            <person name="Wang G."/>
            <person name="Cai J."/>
            <person name="Woo P.C."/>
            <person name="Lau S.K."/>
            <person name="Yuen K.-Y."/>
            <person name="Chow W.-N."/>
            <person name="Lin X."/>
        </authorList>
    </citation>
    <scope>NUCLEOTIDE SEQUENCE [LARGE SCALE GENOMIC DNA]</scope>
    <source>
        <strain evidence="2">PM1</strain>
    </source>
</reference>
<evidence type="ECO:0000313" key="2">
    <source>
        <dbReference type="EMBL" id="KFX47185.1"/>
    </source>
</evidence>
<comment type="caution">
    <text evidence="2">The sequence shown here is derived from an EMBL/GenBank/DDBJ whole genome shotgun (WGS) entry which is preliminary data.</text>
</comment>